<gene>
    <name evidence="4" type="ORF">BS47DRAFT_1344763</name>
</gene>
<sequence>MFGTKPEDRATPAGLNVEFAVNVLGHFYLTQLLLPTLISSAKSSSDGKVRVVNASSTAHMFSKTGKHGPIDYRTLEGLRIILIGNLLFSNGLARRYGDQGIISISLHPGVIQSSLFRDTPTTLRKAVYLIPWGRVGYPRKDHLDPEKENELWTWLEEKVKELA</sequence>
<dbReference type="EMBL" id="MU128978">
    <property type="protein sequence ID" value="KAF9513046.1"/>
    <property type="molecule type" value="Genomic_DNA"/>
</dbReference>
<name>A0A9P6AYE7_9AGAM</name>
<dbReference type="Gene3D" id="3.40.50.720">
    <property type="entry name" value="NAD(P)-binding Rossmann-like Domain"/>
    <property type="match status" value="1"/>
</dbReference>
<dbReference type="AlphaFoldDB" id="A0A9P6AYE7"/>
<protein>
    <recommendedName>
        <fullName evidence="6">NAD(P)-binding protein</fullName>
    </recommendedName>
</protein>
<dbReference type="PANTHER" id="PTHR24320:SF282">
    <property type="entry name" value="WW DOMAIN-CONTAINING OXIDOREDUCTASE"/>
    <property type="match status" value="1"/>
</dbReference>
<evidence type="ECO:0000313" key="4">
    <source>
        <dbReference type="EMBL" id="KAF9513046.1"/>
    </source>
</evidence>
<reference evidence="4" key="1">
    <citation type="journal article" date="2020" name="Nat. Commun.">
        <title>Large-scale genome sequencing of mycorrhizal fungi provides insights into the early evolution of symbiotic traits.</title>
        <authorList>
            <person name="Miyauchi S."/>
            <person name="Kiss E."/>
            <person name="Kuo A."/>
            <person name="Drula E."/>
            <person name="Kohler A."/>
            <person name="Sanchez-Garcia M."/>
            <person name="Morin E."/>
            <person name="Andreopoulos B."/>
            <person name="Barry K.W."/>
            <person name="Bonito G."/>
            <person name="Buee M."/>
            <person name="Carver A."/>
            <person name="Chen C."/>
            <person name="Cichocki N."/>
            <person name="Clum A."/>
            <person name="Culley D."/>
            <person name="Crous P.W."/>
            <person name="Fauchery L."/>
            <person name="Girlanda M."/>
            <person name="Hayes R.D."/>
            <person name="Keri Z."/>
            <person name="LaButti K."/>
            <person name="Lipzen A."/>
            <person name="Lombard V."/>
            <person name="Magnuson J."/>
            <person name="Maillard F."/>
            <person name="Murat C."/>
            <person name="Nolan M."/>
            <person name="Ohm R.A."/>
            <person name="Pangilinan J."/>
            <person name="Pereira M.F."/>
            <person name="Perotto S."/>
            <person name="Peter M."/>
            <person name="Pfister S."/>
            <person name="Riley R."/>
            <person name="Sitrit Y."/>
            <person name="Stielow J.B."/>
            <person name="Szollosi G."/>
            <person name="Zifcakova L."/>
            <person name="Stursova M."/>
            <person name="Spatafora J.W."/>
            <person name="Tedersoo L."/>
            <person name="Vaario L.M."/>
            <person name="Yamada A."/>
            <person name="Yan M."/>
            <person name="Wang P."/>
            <person name="Xu J."/>
            <person name="Bruns T."/>
            <person name="Baldrian P."/>
            <person name="Vilgalys R."/>
            <person name="Dunand C."/>
            <person name="Henrissat B."/>
            <person name="Grigoriev I.V."/>
            <person name="Hibbett D."/>
            <person name="Nagy L.G."/>
            <person name="Martin F.M."/>
        </authorList>
    </citation>
    <scope>NUCLEOTIDE SEQUENCE</scope>
    <source>
        <strain evidence="4">UP504</strain>
    </source>
</reference>
<accession>A0A9P6AYE7</accession>
<evidence type="ECO:0008006" key="6">
    <source>
        <dbReference type="Google" id="ProtNLM"/>
    </source>
</evidence>
<dbReference type="Proteomes" id="UP000886523">
    <property type="component" value="Unassembled WGS sequence"/>
</dbReference>
<comment type="caution">
    <text evidence="4">The sequence shown here is derived from an EMBL/GenBank/DDBJ whole genome shotgun (WGS) entry which is preliminary data.</text>
</comment>
<keyword evidence="3" id="KW-0560">Oxidoreductase</keyword>
<keyword evidence="2" id="KW-0521">NADP</keyword>
<evidence type="ECO:0000313" key="5">
    <source>
        <dbReference type="Proteomes" id="UP000886523"/>
    </source>
</evidence>
<dbReference type="OrthoDB" id="191139at2759"/>
<comment type="similarity">
    <text evidence="1">Belongs to the short-chain dehydrogenases/reductases (SDR) family.</text>
</comment>
<proteinExistence type="inferred from homology"/>
<keyword evidence="5" id="KW-1185">Reference proteome</keyword>
<dbReference type="PANTHER" id="PTHR24320">
    <property type="entry name" value="RETINOL DEHYDROGENASE"/>
    <property type="match status" value="1"/>
</dbReference>
<evidence type="ECO:0000256" key="3">
    <source>
        <dbReference type="ARBA" id="ARBA00023002"/>
    </source>
</evidence>
<dbReference type="SUPFAM" id="SSF51735">
    <property type="entry name" value="NAD(P)-binding Rossmann-fold domains"/>
    <property type="match status" value="1"/>
</dbReference>
<dbReference type="GO" id="GO:0016491">
    <property type="term" value="F:oxidoreductase activity"/>
    <property type="evidence" value="ECO:0007669"/>
    <property type="project" value="UniProtKB-KW"/>
</dbReference>
<dbReference type="InterPro" id="IPR036291">
    <property type="entry name" value="NAD(P)-bd_dom_sf"/>
</dbReference>
<organism evidence="4 5">
    <name type="scientific">Hydnum rufescens UP504</name>
    <dbReference type="NCBI Taxonomy" id="1448309"/>
    <lineage>
        <taxon>Eukaryota</taxon>
        <taxon>Fungi</taxon>
        <taxon>Dikarya</taxon>
        <taxon>Basidiomycota</taxon>
        <taxon>Agaricomycotina</taxon>
        <taxon>Agaricomycetes</taxon>
        <taxon>Cantharellales</taxon>
        <taxon>Hydnaceae</taxon>
        <taxon>Hydnum</taxon>
    </lineage>
</organism>
<evidence type="ECO:0000256" key="1">
    <source>
        <dbReference type="ARBA" id="ARBA00006484"/>
    </source>
</evidence>
<evidence type="ECO:0000256" key="2">
    <source>
        <dbReference type="ARBA" id="ARBA00022857"/>
    </source>
</evidence>